<keyword evidence="4" id="KW-1185">Reference proteome</keyword>
<dbReference type="AlphaFoldDB" id="A0A0E9N6S3"/>
<dbReference type="EMBL" id="BBWV01000006">
    <property type="protein sequence ID" value="GAO45524.1"/>
    <property type="molecule type" value="Genomic_DNA"/>
</dbReference>
<accession>A0A0E9N6S3</accession>
<gene>
    <name evidence="3" type="ORF">FPE01S_06_00150</name>
</gene>
<dbReference type="STRING" id="1220578.FPE01S_06_00150"/>
<feature type="chain" id="PRO_5002430073" evidence="2">
    <location>
        <begin position="20"/>
        <end position="768"/>
    </location>
</feature>
<feature type="coiled-coil region" evidence="1">
    <location>
        <begin position="350"/>
        <end position="377"/>
    </location>
</feature>
<dbReference type="RefSeq" id="WP_046371543.1">
    <property type="nucleotide sequence ID" value="NZ_BBWV01000006.1"/>
</dbReference>
<sequence>MKTHLLLLLLMGVSVAGIAQTKSKPKQKEAAPAQKEAIPTQKELAEMMKEMQKSIGEISAEDKKMMDSMGFKMPDMKGIQKTVSGLNDTQIKTAAKTGNRVTPIRDAAKIAAIPNGVTVARMPAYVAAIHKKIVPVLDPDVVTAGDKIEEYLATTGIKIAAAGNIAAGLWASGSPKIAIYLMGKICSIAPGVDNLNNYASMLSMMGAEHLAIPILNNLNGKFPKNSTLLNNLGQAWFGLGEIGKAEKYLDSTIRIYAYHSQANYTKSVIEKSKGNTKAAADALTKSLKKAYSADKDSKLQELRKIQPGKDMDFPFPMPQDPMGLERFQWPDYPVSVNEYEIRTKEWAEFIEKCETELNELNGRAAQLEQIAAEASQQRMKAMFEAQRKGKISSLLPWYAAAGARKLQYLIEDKDNGLQFRLLKARNAVTEVLDKDEDWKNTATAAEKAVDEKYMPYIGEGRSNPLQEYCDAVNKVRNEYLLLANTQLQMAQKGLIDNMRHILNDKVYYAQYTNWPEDFEVTKILAKIEWLNIIKSQVVRFTSKSSICPNNEENAPAATKLAEFDDIACQYKSKASIVGILSMETNCSHTTFMFNSNMIKYTRVEVGNEFLRSTLILSPKIGTPVLEGPVNVNVSAGADITINTDKEGNSDWDAVVKAGVEMGVGGSAGPVKAEATIGTGIELEIDQSGVQDVSIVTKAKLEAGIEAPKSDGKAAVDKTINQGIGQVNKGIGALDTSVEIGVESRTSLISGCGSVSGTGLLNGITLSKW</sequence>
<dbReference type="Gene3D" id="1.25.40.10">
    <property type="entry name" value="Tetratricopeptide repeat domain"/>
    <property type="match status" value="1"/>
</dbReference>
<organism evidence="3 4">
    <name type="scientific">Flavihumibacter petaseus NBRC 106054</name>
    <dbReference type="NCBI Taxonomy" id="1220578"/>
    <lineage>
        <taxon>Bacteria</taxon>
        <taxon>Pseudomonadati</taxon>
        <taxon>Bacteroidota</taxon>
        <taxon>Chitinophagia</taxon>
        <taxon>Chitinophagales</taxon>
        <taxon>Chitinophagaceae</taxon>
        <taxon>Flavihumibacter</taxon>
    </lineage>
</organism>
<dbReference type="OrthoDB" id="637176at2"/>
<name>A0A0E9N6S3_9BACT</name>
<protein>
    <submittedName>
        <fullName evidence="3">Uncharacterized protein</fullName>
    </submittedName>
</protein>
<dbReference type="Proteomes" id="UP000033121">
    <property type="component" value="Unassembled WGS sequence"/>
</dbReference>
<proteinExistence type="predicted"/>
<evidence type="ECO:0000313" key="3">
    <source>
        <dbReference type="EMBL" id="GAO45524.1"/>
    </source>
</evidence>
<evidence type="ECO:0000256" key="1">
    <source>
        <dbReference type="SAM" id="Coils"/>
    </source>
</evidence>
<reference evidence="3 4" key="1">
    <citation type="submission" date="2015-04" db="EMBL/GenBank/DDBJ databases">
        <title>Whole genome shotgun sequence of Flavihumibacter petaseus NBRC 106054.</title>
        <authorList>
            <person name="Miyazawa S."/>
            <person name="Hosoyama A."/>
            <person name="Hashimoto M."/>
            <person name="Noguchi M."/>
            <person name="Tsuchikane K."/>
            <person name="Ohji S."/>
            <person name="Yamazoe A."/>
            <person name="Ichikawa N."/>
            <person name="Kimura A."/>
            <person name="Fujita N."/>
        </authorList>
    </citation>
    <scope>NUCLEOTIDE SEQUENCE [LARGE SCALE GENOMIC DNA]</scope>
    <source>
        <strain evidence="3 4">NBRC 106054</strain>
    </source>
</reference>
<keyword evidence="1" id="KW-0175">Coiled coil</keyword>
<keyword evidence="2" id="KW-0732">Signal</keyword>
<evidence type="ECO:0000256" key="2">
    <source>
        <dbReference type="SAM" id="SignalP"/>
    </source>
</evidence>
<feature type="signal peptide" evidence="2">
    <location>
        <begin position="1"/>
        <end position="19"/>
    </location>
</feature>
<comment type="caution">
    <text evidence="3">The sequence shown here is derived from an EMBL/GenBank/DDBJ whole genome shotgun (WGS) entry which is preliminary data.</text>
</comment>
<dbReference type="InterPro" id="IPR011990">
    <property type="entry name" value="TPR-like_helical_dom_sf"/>
</dbReference>
<evidence type="ECO:0000313" key="4">
    <source>
        <dbReference type="Proteomes" id="UP000033121"/>
    </source>
</evidence>
<dbReference type="SUPFAM" id="SSF48452">
    <property type="entry name" value="TPR-like"/>
    <property type="match status" value="1"/>
</dbReference>